<evidence type="ECO:0000259" key="8">
    <source>
        <dbReference type="PROSITE" id="PS51754"/>
    </source>
</evidence>
<dbReference type="NCBIfam" id="TIGR01568">
    <property type="entry name" value="A_thal_3678"/>
    <property type="match status" value="1"/>
</dbReference>
<keyword evidence="5 6" id="KW-0539">Nucleus</keyword>
<evidence type="ECO:0000256" key="7">
    <source>
        <dbReference type="SAM" id="MobiDB-lite"/>
    </source>
</evidence>
<keyword evidence="2 6" id="KW-0678">Repressor</keyword>
<dbReference type="PANTHER" id="PTHR33057">
    <property type="entry name" value="TRANSCRIPTION REPRESSOR OFP7-RELATED"/>
    <property type="match status" value="1"/>
</dbReference>
<feature type="domain" description="OVATE" evidence="8">
    <location>
        <begin position="229"/>
        <end position="288"/>
    </location>
</feature>
<dbReference type="Pfam" id="PF13724">
    <property type="entry name" value="DNA_binding_2"/>
    <property type="match status" value="1"/>
</dbReference>
<evidence type="ECO:0000256" key="1">
    <source>
        <dbReference type="ARBA" id="ARBA00004123"/>
    </source>
</evidence>
<keyword evidence="4 6" id="KW-0804">Transcription</keyword>
<dbReference type="InterPro" id="IPR025830">
    <property type="entry name" value="DNA_bnd_dom_ovate"/>
</dbReference>
<dbReference type="PROSITE" id="PS51754">
    <property type="entry name" value="OVATE"/>
    <property type="match status" value="1"/>
</dbReference>
<sequence length="296" mass="33879">MGSNESQLGPNSLLTHRVRKKRVGFMRKHKLRLSHMIPNAWFYRLRDMNTKPLSSAYSSSTSKQHNYPRNSICYTPTLQPVYTTNIIHNPPSRKHPLYTQPTEPIDHTNKYPFSESTRSTPPSTSCSRELITASTNDNLQKLPPIITKPTKSSIDKSTMVEKNEETCSKSSVSIKTIKENISKKETAGGKPVSEIKIRSNSSKTPVCKRMVDDNNDDKRQKKLSSSCCIVKSSFDPQKDLKESMLEMILENNIRESKDLEKLLACYLSWNSNEYHDMIVKAFEQIWLSFNFSSLVH</sequence>
<dbReference type="AlphaFoldDB" id="A0A9R1UMY1"/>
<feature type="compositionally biased region" description="Low complexity" evidence="7">
    <location>
        <begin position="114"/>
        <end position="128"/>
    </location>
</feature>
<accession>A0A9R1UMY1</accession>
<dbReference type="PANTHER" id="PTHR33057:SF128">
    <property type="entry name" value="TRANSCRIPTION REPRESSOR OFP3"/>
    <property type="match status" value="1"/>
</dbReference>
<reference evidence="9 10" key="1">
    <citation type="journal article" date="2017" name="Nat. Commun.">
        <title>Genome assembly with in vitro proximity ligation data and whole-genome triplication in lettuce.</title>
        <authorList>
            <person name="Reyes-Chin-Wo S."/>
            <person name="Wang Z."/>
            <person name="Yang X."/>
            <person name="Kozik A."/>
            <person name="Arikit S."/>
            <person name="Song C."/>
            <person name="Xia L."/>
            <person name="Froenicke L."/>
            <person name="Lavelle D.O."/>
            <person name="Truco M.J."/>
            <person name="Xia R."/>
            <person name="Zhu S."/>
            <person name="Xu C."/>
            <person name="Xu H."/>
            <person name="Xu X."/>
            <person name="Cox K."/>
            <person name="Korf I."/>
            <person name="Meyers B.C."/>
            <person name="Michelmore R.W."/>
        </authorList>
    </citation>
    <scope>NUCLEOTIDE SEQUENCE [LARGE SCALE GENOMIC DNA]</scope>
    <source>
        <strain evidence="10">cv. Salinas</strain>
        <tissue evidence="9">Seedlings</tissue>
    </source>
</reference>
<keyword evidence="3 6" id="KW-0805">Transcription regulation</keyword>
<dbReference type="GO" id="GO:0003677">
    <property type="term" value="F:DNA binding"/>
    <property type="evidence" value="ECO:0007669"/>
    <property type="project" value="InterPro"/>
</dbReference>
<evidence type="ECO:0000256" key="3">
    <source>
        <dbReference type="ARBA" id="ARBA00023015"/>
    </source>
</evidence>
<proteinExistence type="predicted"/>
<evidence type="ECO:0000256" key="5">
    <source>
        <dbReference type="ARBA" id="ARBA00023242"/>
    </source>
</evidence>
<comment type="caution">
    <text evidence="9">The sequence shown here is derived from an EMBL/GenBank/DDBJ whole genome shotgun (WGS) entry which is preliminary data.</text>
</comment>
<evidence type="ECO:0000313" key="10">
    <source>
        <dbReference type="Proteomes" id="UP000235145"/>
    </source>
</evidence>
<dbReference type="InterPro" id="IPR006458">
    <property type="entry name" value="Ovate_C"/>
</dbReference>
<evidence type="ECO:0000256" key="6">
    <source>
        <dbReference type="RuleBase" id="RU367028"/>
    </source>
</evidence>
<comment type="subcellular location">
    <subcellularLocation>
        <location evidence="1 6">Nucleus</location>
    </subcellularLocation>
</comment>
<feature type="region of interest" description="Disordered" evidence="7">
    <location>
        <begin position="88"/>
        <end position="128"/>
    </location>
</feature>
<comment type="function">
    <text evidence="6">Transcriptional repressor that regulates multiple aspects of plant growth and development.</text>
</comment>
<dbReference type="GO" id="GO:0005634">
    <property type="term" value="C:nucleus"/>
    <property type="evidence" value="ECO:0007669"/>
    <property type="project" value="UniProtKB-SubCell"/>
</dbReference>
<dbReference type="Proteomes" id="UP000235145">
    <property type="component" value="Unassembled WGS sequence"/>
</dbReference>
<dbReference type="EMBL" id="NBSK02000008">
    <property type="protein sequence ID" value="KAJ0189972.1"/>
    <property type="molecule type" value="Genomic_DNA"/>
</dbReference>
<evidence type="ECO:0000256" key="4">
    <source>
        <dbReference type="ARBA" id="ARBA00023163"/>
    </source>
</evidence>
<name>A0A9R1UMY1_LACSA</name>
<dbReference type="Pfam" id="PF04844">
    <property type="entry name" value="Ovate"/>
    <property type="match status" value="1"/>
</dbReference>
<keyword evidence="10" id="KW-1185">Reference proteome</keyword>
<protein>
    <recommendedName>
        <fullName evidence="6">Transcription repressor</fullName>
    </recommendedName>
    <alternativeName>
        <fullName evidence="6">Ovate family protein</fullName>
    </alternativeName>
</protein>
<evidence type="ECO:0000256" key="2">
    <source>
        <dbReference type="ARBA" id="ARBA00022491"/>
    </source>
</evidence>
<evidence type="ECO:0000313" key="9">
    <source>
        <dbReference type="EMBL" id="KAJ0189972.1"/>
    </source>
</evidence>
<feature type="region of interest" description="Disordered" evidence="7">
    <location>
        <begin position="140"/>
        <end position="162"/>
    </location>
</feature>
<dbReference type="GO" id="GO:0045892">
    <property type="term" value="P:negative regulation of DNA-templated transcription"/>
    <property type="evidence" value="ECO:0007669"/>
    <property type="project" value="UniProtKB-UniRule"/>
</dbReference>
<gene>
    <name evidence="9" type="ORF">LSAT_V11C800433350</name>
</gene>
<organism evidence="9 10">
    <name type="scientific">Lactuca sativa</name>
    <name type="common">Garden lettuce</name>
    <dbReference type="NCBI Taxonomy" id="4236"/>
    <lineage>
        <taxon>Eukaryota</taxon>
        <taxon>Viridiplantae</taxon>
        <taxon>Streptophyta</taxon>
        <taxon>Embryophyta</taxon>
        <taxon>Tracheophyta</taxon>
        <taxon>Spermatophyta</taxon>
        <taxon>Magnoliopsida</taxon>
        <taxon>eudicotyledons</taxon>
        <taxon>Gunneridae</taxon>
        <taxon>Pentapetalae</taxon>
        <taxon>asterids</taxon>
        <taxon>campanulids</taxon>
        <taxon>Asterales</taxon>
        <taxon>Asteraceae</taxon>
        <taxon>Cichorioideae</taxon>
        <taxon>Cichorieae</taxon>
        <taxon>Lactucinae</taxon>
        <taxon>Lactuca</taxon>
    </lineage>
</organism>
<dbReference type="InterPro" id="IPR038933">
    <property type="entry name" value="Ovate"/>
</dbReference>